<keyword evidence="3" id="KW-0812">Transmembrane</keyword>
<evidence type="ECO:0000256" key="3">
    <source>
        <dbReference type="SAM" id="Phobius"/>
    </source>
</evidence>
<evidence type="ECO:0000313" key="5">
    <source>
        <dbReference type="EMBL" id="GAA3991446.1"/>
    </source>
</evidence>
<sequence>MTGAALAVGLLLGLLAVPQSTAAPPSVAGAQAGVVWEVAQDVVRDEDPEPYGGSWRRLDDWLQSRIGEIAYIARKARGIASPSDVGRNLAVGFWDITGLNGLRTQGYEVVDVAALLKSDPQLYRELKLRYRPGIERFLIMRETNDRSLFHKDEVLVDGAHSELRMLIHAAQYVGIQDIGRLFNLYSDFSPCKSKCAPRIPKSTDVQYAAQYRAAGYKDRMKGLLDAAGRATKGDKAIHEEVAREKARMAQLKEANTERRYEKARETNKVLRTDQGGTCGSLGLGPARSDVQMAALASAVRAGCGEGKGVAESGLVRALSEPVPEAPGGIDFSALELRYLSDPGDGSGLQYSFQAPASTTGGTSPDLGMEAARLTSDAFFTWLQLDPSAYWVNLNPSEPDRITDPRLGRTDAGRVLLEADLQLKKDTGRLIHPDSTTGRRFWAGLEGRCILTRVWIVPSPAQVRTDGDRLYILDAPLDVKMESAHRSQLPMGQDPLNCPQKDEATERHNEELFRSLVLDRLKKDVNSAPQYADLRRVYLARVAAEWYRDLSRSETTTYGDLVGRGEVGPWATRTDWQPRDTFDAYVESRTEGEFDIDRSETHNGLVYRATYFYGGVDLAEVPLRQVSDGSFEAQYGSLSEDVGASLKRPSPGDASGTLWLGSPTPRQAAGLGPPGAGSSPWDLTLRLLPFAAAVLLLPLAVLLLRRWRRRPLSAPAAVSPLRQAALRSARTRPHPQGDNHVVRGREGPGP</sequence>
<dbReference type="EMBL" id="BAAAZX010000006">
    <property type="protein sequence ID" value="GAA3991446.1"/>
    <property type="molecule type" value="Genomic_DNA"/>
</dbReference>
<name>A0ABP7R2B5_9ACTN</name>
<evidence type="ECO:0000256" key="1">
    <source>
        <dbReference type="SAM" id="Coils"/>
    </source>
</evidence>
<dbReference type="Proteomes" id="UP001500456">
    <property type="component" value="Unassembled WGS sequence"/>
</dbReference>
<evidence type="ECO:0000256" key="4">
    <source>
        <dbReference type="SAM" id="SignalP"/>
    </source>
</evidence>
<keyword evidence="3" id="KW-1133">Transmembrane helix</keyword>
<evidence type="ECO:0000313" key="6">
    <source>
        <dbReference type="Proteomes" id="UP001500456"/>
    </source>
</evidence>
<keyword evidence="4" id="KW-0732">Signal</keyword>
<feature type="compositionally biased region" description="Basic and acidic residues" evidence="2">
    <location>
        <begin position="734"/>
        <end position="749"/>
    </location>
</feature>
<feature type="region of interest" description="Disordered" evidence="2">
    <location>
        <begin position="717"/>
        <end position="749"/>
    </location>
</feature>
<feature type="signal peptide" evidence="4">
    <location>
        <begin position="1"/>
        <end position="22"/>
    </location>
</feature>
<organism evidence="5 6">
    <name type="scientific">Streptomyces plumbiresistens</name>
    <dbReference type="NCBI Taxonomy" id="511811"/>
    <lineage>
        <taxon>Bacteria</taxon>
        <taxon>Bacillati</taxon>
        <taxon>Actinomycetota</taxon>
        <taxon>Actinomycetes</taxon>
        <taxon>Kitasatosporales</taxon>
        <taxon>Streptomycetaceae</taxon>
        <taxon>Streptomyces</taxon>
    </lineage>
</organism>
<keyword evidence="3" id="KW-0472">Membrane</keyword>
<proteinExistence type="predicted"/>
<feature type="chain" id="PRO_5046420165" evidence="4">
    <location>
        <begin position="23"/>
        <end position="749"/>
    </location>
</feature>
<feature type="region of interest" description="Disordered" evidence="2">
    <location>
        <begin position="641"/>
        <end position="675"/>
    </location>
</feature>
<comment type="caution">
    <text evidence="5">The sequence shown here is derived from an EMBL/GenBank/DDBJ whole genome shotgun (WGS) entry which is preliminary data.</text>
</comment>
<feature type="transmembrane region" description="Helical" evidence="3">
    <location>
        <begin position="686"/>
        <end position="703"/>
    </location>
</feature>
<reference evidence="6" key="1">
    <citation type="journal article" date="2019" name="Int. J. Syst. Evol. Microbiol.">
        <title>The Global Catalogue of Microorganisms (GCM) 10K type strain sequencing project: providing services to taxonomists for standard genome sequencing and annotation.</title>
        <authorList>
            <consortium name="The Broad Institute Genomics Platform"/>
            <consortium name="The Broad Institute Genome Sequencing Center for Infectious Disease"/>
            <person name="Wu L."/>
            <person name="Ma J."/>
        </authorList>
    </citation>
    <scope>NUCLEOTIDE SEQUENCE [LARGE SCALE GENOMIC DNA]</scope>
    <source>
        <strain evidence="6">JCM 16924</strain>
    </source>
</reference>
<accession>A0ABP7R2B5</accession>
<protein>
    <submittedName>
        <fullName evidence="5">Uncharacterized protein</fullName>
    </submittedName>
</protein>
<feature type="coiled-coil region" evidence="1">
    <location>
        <begin position="246"/>
        <end position="273"/>
    </location>
</feature>
<keyword evidence="1" id="KW-0175">Coiled coil</keyword>
<evidence type="ECO:0000256" key="2">
    <source>
        <dbReference type="SAM" id="MobiDB-lite"/>
    </source>
</evidence>
<gene>
    <name evidence="5" type="ORF">GCM10022232_27540</name>
</gene>
<keyword evidence="6" id="KW-1185">Reference proteome</keyword>